<keyword evidence="2" id="KW-0547">Nucleotide-binding</keyword>
<evidence type="ECO:0000256" key="2">
    <source>
        <dbReference type="ARBA" id="ARBA00022840"/>
    </source>
</evidence>
<feature type="domain" description="Mab-21-like HhH/H2TH-like" evidence="3">
    <location>
        <begin position="47"/>
        <end position="147"/>
    </location>
</feature>
<evidence type="ECO:0000259" key="3">
    <source>
        <dbReference type="Pfam" id="PF20266"/>
    </source>
</evidence>
<keyword evidence="5" id="KW-1185">Reference proteome</keyword>
<accession>A0ABN8S971</accession>
<evidence type="ECO:0000256" key="1">
    <source>
        <dbReference type="ARBA" id="ARBA00001946"/>
    </source>
</evidence>
<gene>
    <name evidence="4" type="ORF">PEVE_00018124</name>
</gene>
<dbReference type="EMBL" id="CALNXI010002473">
    <property type="protein sequence ID" value="CAH3188079.1"/>
    <property type="molecule type" value="Genomic_DNA"/>
</dbReference>
<dbReference type="PANTHER" id="PTHR10656:SF69">
    <property type="entry name" value="MAB-21-LIKE HHH_H2TH-LIKE DOMAIN-CONTAINING PROTEIN"/>
    <property type="match status" value="1"/>
</dbReference>
<dbReference type="Proteomes" id="UP001159427">
    <property type="component" value="Unassembled WGS sequence"/>
</dbReference>
<organism evidence="4 5">
    <name type="scientific">Porites evermanni</name>
    <dbReference type="NCBI Taxonomy" id="104178"/>
    <lineage>
        <taxon>Eukaryota</taxon>
        <taxon>Metazoa</taxon>
        <taxon>Cnidaria</taxon>
        <taxon>Anthozoa</taxon>
        <taxon>Hexacorallia</taxon>
        <taxon>Scleractinia</taxon>
        <taxon>Fungiina</taxon>
        <taxon>Poritidae</taxon>
        <taxon>Porites</taxon>
    </lineage>
</organism>
<keyword evidence="2" id="KW-0067">ATP-binding</keyword>
<name>A0ABN8S971_9CNID</name>
<comment type="cofactor">
    <cofactor evidence="1">
        <name>Mg(2+)</name>
        <dbReference type="ChEBI" id="CHEBI:18420"/>
    </cofactor>
</comment>
<evidence type="ECO:0000313" key="5">
    <source>
        <dbReference type="Proteomes" id="UP001159427"/>
    </source>
</evidence>
<dbReference type="Gene3D" id="1.10.1410.40">
    <property type="match status" value="1"/>
</dbReference>
<comment type="caution">
    <text evidence="4">The sequence shown here is derived from an EMBL/GenBank/DDBJ whole genome shotgun (WGS) entry which is preliminary data.</text>
</comment>
<protein>
    <recommendedName>
        <fullName evidence="3">Mab-21-like HhH/H2TH-like domain-containing protein</fullName>
    </recommendedName>
</protein>
<dbReference type="Pfam" id="PF20266">
    <property type="entry name" value="Mab-21_C"/>
    <property type="match status" value="1"/>
</dbReference>
<reference evidence="4 5" key="1">
    <citation type="submission" date="2022-05" db="EMBL/GenBank/DDBJ databases">
        <authorList>
            <consortium name="Genoscope - CEA"/>
            <person name="William W."/>
        </authorList>
    </citation>
    <scope>NUCLEOTIDE SEQUENCE [LARGE SCALE GENOMIC DNA]</scope>
</reference>
<proteinExistence type="predicted"/>
<dbReference type="InterPro" id="IPR046906">
    <property type="entry name" value="Mab-21_HhH/H2TH-like"/>
</dbReference>
<dbReference type="PANTHER" id="PTHR10656">
    <property type="entry name" value="CELL FATE DETERMINING PROTEIN MAB21-RELATED"/>
    <property type="match status" value="1"/>
</dbReference>
<evidence type="ECO:0000313" key="4">
    <source>
        <dbReference type="EMBL" id="CAH3188079.1"/>
    </source>
</evidence>
<sequence>MVSTILAQGCHIVPVGSHRSVLTDFEWRFSFSIAELMLARSLSEKQKLAYSILKALIKNEMKLRGLDVFSSYHLKTSLFWFLEDKGTESWGKDSLAKNIFNLLAPRLNNRGLDFIIAFYARDCLPNYFISKNNMIDHRSSKEIMATCHALRHIRDNVTQYLCRYIETNQSLAVLFDTQLTVLAQRVTDNFGKILQNSKYNFLVMALAYVLKKEGRLDVSHNCPEANSLVNKAQLLHQASISKESRDKLHLPLAEASVIPQTEESPTPSLILSLLEEYLYADQLKVTESSAVALAVFNVFLTLHPRNTIGDNAVEMNSLENQNYLTNPCFKECLFWAGRLHETYSDAIYDFVVKKWKNGPQFYTDDEEAKKFMKLLMIILGKPTKQASAVTGSLVKRGIEGQRFLMIRVLADYLLHVHLECSYIAYQAAAYLMGRSVLSEIYNVIKWSVCSQRKARAIELVLLKHELQAELSKEEFGKLVEVHLK</sequence>